<dbReference type="PANTHER" id="PTHR42901">
    <property type="entry name" value="ALCOHOL DEHYDROGENASE"/>
    <property type="match status" value="1"/>
</dbReference>
<evidence type="ECO:0000313" key="4">
    <source>
        <dbReference type="EMBL" id="VFK33995.1"/>
    </source>
</evidence>
<gene>
    <name evidence="3" type="ORF">BECKMB1821G_GA0114241_10666</name>
    <name evidence="5" type="ORF">BECKMB1821H_GA0114242_105510</name>
    <name evidence="4" type="ORF">BECKMB1821I_GA0114274_105810</name>
</gene>
<dbReference type="InterPro" id="IPR002347">
    <property type="entry name" value="SDR_fam"/>
</dbReference>
<name>A0A450XMI6_9GAMM</name>
<dbReference type="NCBIfam" id="NF006509">
    <property type="entry name" value="PRK08945.1"/>
    <property type="match status" value="1"/>
</dbReference>
<dbReference type="InterPro" id="IPR036291">
    <property type="entry name" value="NAD(P)-bd_dom_sf"/>
</dbReference>
<organism evidence="3">
    <name type="scientific">Candidatus Kentrum sp. MB</name>
    <dbReference type="NCBI Taxonomy" id="2138164"/>
    <lineage>
        <taxon>Bacteria</taxon>
        <taxon>Pseudomonadati</taxon>
        <taxon>Pseudomonadota</taxon>
        <taxon>Gammaproteobacteria</taxon>
        <taxon>Candidatus Kentrum</taxon>
    </lineage>
</organism>
<reference evidence="3" key="1">
    <citation type="submission" date="2019-02" db="EMBL/GenBank/DDBJ databases">
        <authorList>
            <person name="Gruber-Vodicka R. H."/>
            <person name="Seah K. B. B."/>
        </authorList>
    </citation>
    <scope>NUCLEOTIDE SEQUENCE</scope>
    <source>
        <strain evidence="3">BECK_BZ197</strain>
        <strain evidence="5">BECK_BZ198</strain>
        <strain evidence="4">BECK_BZ199</strain>
    </source>
</reference>
<sequence length="256" mass="27892">MIGTDNNRFSAPKGYLPEKELLAERVILVTGAGSDLGSTAARSFASHGATVVLLDHDVPALEAVYDDILQLCAPEPAIYPMSLAGASPIHCEELAERIEGEFGRLDGFLHAGTELGMPSPIEHYDVMQWVKVIQVNLHAPFLLTQACLPLLKRAEDASVIFTCADVGRKGRAYWGAYGVSKFAIEGFIQILSDELETQPNLRVNGIDPGPVRTHLRTAAYPAEDPMTLSEPEEIMFAYLFLMGRDSRSLHGVVVTI</sequence>
<dbReference type="EMBL" id="CAADFQ010000058">
    <property type="protein sequence ID" value="VFK33995.1"/>
    <property type="molecule type" value="Genomic_DNA"/>
</dbReference>
<dbReference type="PANTHER" id="PTHR42901:SF1">
    <property type="entry name" value="ALCOHOL DEHYDROGENASE"/>
    <property type="match status" value="1"/>
</dbReference>
<evidence type="ECO:0000313" key="5">
    <source>
        <dbReference type="EMBL" id="VFK76406.1"/>
    </source>
</evidence>
<dbReference type="Pfam" id="PF00106">
    <property type="entry name" value="adh_short"/>
    <property type="match status" value="1"/>
</dbReference>
<protein>
    <submittedName>
        <fullName evidence="3">NAD(P)-dependent dehydrogenase, short-chain alcohol dehydrogenase family</fullName>
    </submittedName>
</protein>
<dbReference type="EMBL" id="CAADFO010000066">
    <property type="protein sequence ID" value="VFK30511.1"/>
    <property type="molecule type" value="Genomic_DNA"/>
</dbReference>
<dbReference type="Gene3D" id="3.40.50.720">
    <property type="entry name" value="NAD(P)-binding Rossmann-like Domain"/>
    <property type="match status" value="1"/>
</dbReference>
<proteinExistence type="inferred from homology"/>
<dbReference type="PROSITE" id="PS00061">
    <property type="entry name" value="ADH_SHORT"/>
    <property type="match status" value="1"/>
</dbReference>
<evidence type="ECO:0000313" key="3">
    <source>
        <dbReference type="EMBL" id="VFK30511.1"/>
    </source>
</evidence>
<accession>A0A450XMI6</accession>
<evidence type="ECO:0000256" key="1">
    <source>
        <dbReference type="ARBA" id="ARBA00006484"/>
    </source>
</evidence>
<dbReference type="SUPFAM" id="SSF51735">
    <property type="entry name" value="NAD(P)-binding Rossmann-fold domains"/>
    <property type="match status" value="1"/>
</dbReference>
<comment type="similarity">
    <text evidence="1">Belongs to the short-chain dehydrogenases/reductases (SDR) family.</text>
</comment>
<dbReference type="EMBL" id="CAADGH010000055">
    <property type="protein sequence ID" value="VFK76406.1"/>
    <property type="molecule type" value="Genomic_DNA"/>
</dbReference>
<keyword evidence="2" id="KW-0560">Oxidoreductase</keyword>
<dbReference type="InterPro" id="IPR020904">
    <property type="entry name" value="Sc_DH/Rdtase_CS"/>
</dbReference>
<dbReference type="PRINTS" id="PR00081">
    <property type="entry name" value="GDHRDH"/>
</dbReference>
<evidence type="ECO:0000256" key="2">
    <source>
        <dbReference type="ARBA" id="ARBA00023002"/>
    </source>
</evidence>
<dbReference type="AlphaFoldDB" id="A0A450XMI6"/>
<dbReference type="GO" id="GO:0016491">
    <property type="term" value="F:oxidoreductase activity"/>
    <property type="evidence" value="ECO:0007669"/>
    <property type="project" value="UniProtKB-KW"/>
</dbReference>